<accession>A0ACC1DIT8</accession>
<gene>
    <name evidence="1" type="ORF">K1T71_000307</name>
</gene>
<organism evidence="1 2">
    <name type="scientific">Dendrolimus kikuchii</name>
    <dbReference type="NCBI Taxonomy" id="765133"/>
    <lineage>
        <taxon>Eukaryota</taxon>
        <taxon>Metazoa</taxon>
        <taxon>Ecdysozoa</taxon>
        <taxon>Arthropoda</taxon>
        <taxon>Hexapoda</taxon>
        <taxon>Insecta</taxon>
        <taxon>Pterygota</taxon>
        <taxon>Neoptera</taxon>
        <taxon>Endopterygota</taxon>
        <taxon>Lepidoptera</taxon>
        <taxon>Glossata</taxon>
        <taxon>Ditrysia</taxon>
        <taxon>Bombycoidea</taxon>
        <taxon>Lasiocampidae</taxon>
        <taxon>Dendrolimus</taxon>
    </lineage>
</organism>
<comment type="caution">
    <text evidence="1">The sequence shown here is derived from an EMBL/GenBank/DDBJ whole genome shotgun (WGS) entry which is preliminary data.</text>
</comment>
<keyword evidence="2" id="KW-1185">Reference proteome</keyword>
<name>A0ACC1DIT8_9NEOP</name>
<dbReference type="EMBL" id="CM034387">
    <property type="protein sequence ID" value="KAJ0183884.1"/>
    <property type="molecule type" value="Genomic_DNA"/>
</dbReference>
<evidence type="ECO:0000313" key="1">
    <source>
        <dbReference type="EMBL" id="KAJ0183884.1"/>
    </source>
</evidence>
<reference evidence="1 2" key="1">
    <citation type="journal article" date="2021" name="Front. Genet.">
        <title>Chromosome-Level Genome Assembly Reveals Significant Gene Expansion in the Toll and IMD Signaling Pathways of Dendrolimus kikuchii.</title>
        <authorList>
            <person name="Zhou J."/>
            <person name="Wu P."/>
            <person name="Xiong Z."/>
            <person name="Liu N."/>
            <person name="Zhao N."/>
            <person name="Ji M."/>
            <person name="Qiu Y."/>
            <person name="Yang B."/>
        </authorList>
    </citation>
    <scope>NUCLEOTIDE SEQUENCE [LARGE SCALE GENOMIC DNA]</scope>
    <source>
        <strain evidence="1">Ann1</strain>
    </source>
</reference>
<dbReference type="Proteomes" id="UP000824533">
    <property type="component" value="Linkage Group LG01"/>
</dbReference>
<protein>
    <submittedName>
        <fullName evidence="1">Uncharacterized protein</fullName>
    </submittedName>
</protein>
<evidence type="ECO:0000313" key="2">
    <source>
        <dbReference type="Proteomes" id="UP000824533"/>
    </source>
</evidence>
<proteinExistence type="predicted"/>
<sequence>MPLRKKHRLYWSGRGLGRGSGLGTGSVIGRNRIAEESPEHRDSDSISDNESLESELEPATATSDEDEDMWKKNLWTDNRPAPDTFDSVPMTPTRMLPSNARPIRHFEKFLTLEVFELIVTETNRYADRNSVVGWTDIDTKELKAFLGIIIIMGYNILPSLELYWSSDPAFRVDEISSTMPYRRFKQILRCLHLNDNYKQSARSNPAYDKLYKIRPLVTILNRVFQENACNSSSQSIDESMIVFKGRSSLKQYMPLKPIKRGFKVWCRCDSYTGYIYEFDIYTGKDGDRVEDNLGAKVITKLTEKLKGIVAVHVTFDNFFCGYDIMNYLYANSIHATGTIRRQRADLPKIVKSKKKLKLEKGQCKWRVKGNVAFVVWQDTKEVLFLTNAFHPKVNVTSVTRMQRDGTKTEVRCPAVVKEYTKRMGGVDHFDHIKSIYSVGRRSNRWWLRIFYFLLDSCITNSFLLYSKNVNAAKLTNLEFRVALARGLIGGFSSRKRRSVGVNYIVRKKAAASDNYQKSVYVIAPETNFSNVGDHMPVDLPSYQRCRYCSTKIKDKRSKIKCSKCEVPLCVTPCFLNFHKEAPT</sequence>